<feature type="region of interest" description="Disordered" evidence="1">
    <location>
        <begin position="29"/>
        <end position="53"/>
    </location>
</feature>
<organism evidence="3 4">
    <name type="scientific">Mucor lusitanicus CBS 277.49</name>
    <dbReference type="NCBI Taxonomy" id="747725"/>
    <lineage>
        <taxon>Eukaryota</taxon>
        <taxon>Fungi</taxon>
        <taxon>Fungi incertae sedis</taxon>
        <taxon>Mucoromycota</taxon>
        <taxon>Mucoromycotina</taxon>
        <taxon>Mucoromycetes</taxon>
        <taxon>Mucorales</taxon>
        <taxon>Mucorineae</taxon>
        <taxon>Mucoraceae</taxon>
        <taxon>Mucor</taxon>
    </lineage>
</organism>
<dbReference type="Proteomes" id="UP000077051">
    <property type="component" value="Unassembled WGS sequence"/>
</dbReference>
<evidence type="ECO:0000256" key="1">
    <source>
        <dbReference type="SAM" id="MobiDB-lite"/>
    </source>
</evidence>
<feature type="chain" id="PRO_5007897545" evidence="2">
    <location>
        <begin position="21"/>
        <end position="191"/>
    </location>
</feature>
<dbReference type="AlphaFoldDB" id="A0A168HHL1"/>
<comment type="caution">
    <text evidence="3">The sequence shown here is derived from an EMBL/GenBank/DDBJ whole genome shotgun (WGS) entry which is preliminary data.</text>
</comment>
<feature type="compositionally biased region" description="Low complexity" evidence="1">
    <location>
        <begin position="30"/>
        <end position="52"/>
    </location>
</feature>
<feature type="signal peptide" evidence="2">
    <location>
        <begin position="1"/>
        <end position="20"/>
    </location>
</feature>
<keyword evidence="4" id="KW-1185">Reference proteome</keyword>
<sequence>MKFTLLTTATLALFATVSTALPTHQNCAIAGSSSSSTPSNSSSAPSNSSSSGYDIQLQSDTAFCSFMPPHPGDNVGATENDGIPFCTNATLGGQVFPEGFIKTAHFVKTSGYAQVTGTIDRAAYQLDPNDGGGQYDNMDIKDVTCNGYKYFVNLIEPDANVFCIRCCESQSDCNLGISTYGCERVVPGDYS</sequence>
<evidence type="ECO:0000256" key="2">
    <source>
        <dbReference type="SAM" id="SignalP"/>
    </source>
</evidence>
<accession>A0A168HHL1</accession>
<proteinExistence type="predicted"/>
<dbReference type="OrthoDB" id="3044029at2759"/>
<name>A0A168HHL1_MUCCL</name>
<reference evidence="3 4" key="1">
    <citation type="submission" date="2015-06" db="EMBL/GenBank/DDBJ databases">
        <title>Expansion of signal transduction pathways in fungi by whole-genome duplication.</title>
        <authorList>
            <consortium name="DOE Joint Genome Institute"/>
            <person name="Corrochano L.M."/>
            <person name="Kuo A."/>
            <person name="Marcet-Houben M."/>
            <person name="Polaino S."/>
            <person name="Salamov A."/>
            <person name="Villalobos J.M."/>
            <person name="Alvarez M.I."/>
            <person name="Avalos J."/>
            <person name="Benito E.P."/>
            <person name="Benoit I."/>
            <person name="Burger G."/>
            <person name="Camino L.P."/>
            <person name="Canovas D."/>
            <person name="Cerda-Olmedo E."/>
            <person name="Cheng J.-F."/>
            <person name="Dominguez A."/>
            <person name="Elias M."/>
            <person name="Eslava A.P."/>
            <person name="Glaser F."/>
            <person name="Grimwood J."/>
            <person name="Gutierrez G."/>
            <person name="Heitman J."/>
            <person name="Henrissat B."/>
            <person name="Iturriaga E.A."/>
            <person name="Lang B.F."/>
            <person name="Lavin J.L."/>
            <person name="Lee S."/>
            <person name="Li W."/>
            <person name="Lindquist E."/>
            <person name="Lopez-Garcia S."/>
            <person name="Luque E.M."/>
            <person name="Marcos A.T."/>
            <person name="Martin J."/>
            <person name="Mccluskey K."/>
            <person name="Medina H.R."/>
            <person name="Miralles-Duran A."/>
            <person name="Miyazaki A."/>
            <person name="Munoz-Torres E."/>
            <person name="Oguiza J.A."/>
            <person name="Ohm R."/>
            <person name="Olmedo M."/>
            <person name="Orejas M."/>
            <person name="Ortiz-Castellanos L."/>
            <person name="Pisabarro A.G."/>
            <person name="Rodriguez-Romero J."/>
            <person name="Ruiz-Herrera J."/>
            <person name="Ruiz-Vazquez R."/>
            <person name="Sanz C."/>
            <person name="Schackwitz W."/>
            <person name="Schmutz J."/>
            <person name="Shahriari M."/>
            <person name="Shelest E."/>
            <person name="Silva-Franco F."/>
            <person name="Soanes D."/>
            <person name="Syed K."/>
            <person name="Tagua V.G."/>
            <person name="Talbot N.J."/>
            <person name="Thon M."/>
            <person name="De Vries R.P."/>
            <person name="Wiebenga A."/>
            <person name="Yadav J.S."/>
            <person name="Braun E.L."/>
            <person name="Baker S."/>
            <person name="Garre V."/>
            <person name="Horwitz B."/>
            <person name="Torres-Martinez S."/>
            <person name="Idnurm A."/>
            <person name="Herrera-Estrella A."/>
            <person name="Gabaldon T."/>
            <person name="Grigoriev I.V."/>
        </authorList>
    </citation>
    <scope>NUCLEOTIDE SEQUENCE [LARGE SCALE GENOMIC DNA]</scope>
    <source>
        <strain evidence="3 4">CBS 277.49</strain>
    </source>
</reference>
<protein>
    <submittedName>
        <fullName evidence="3">Uncharacterized protein</fullName>
    </submittedName>
</protein>
<evidence type="ECO:0000313" key="4">
    <source>
        <dbReference type="Proteomes" id="UP000077051"/>
    </source>
</evidence>
<dbReference type="EMBL" id="AMYB01000009">
    <property type="protein sequence ID" value="OAC98794.1"/>
    <property type="molecule type" value="Genomic_DNA"/>
</dbReference>
<dbReference type="VEuPathDB" id="FungiDB:MUCCIDRAFT_115037"/>
<evidence type="ECO:0000313" key="3">
    <source>
        <dbReference type="EMBL" id="OAC98794.1"/>
    </source>
</evidence>
<dbReference type="STRING" id="747725.A0A168HHL1"/>
<gene>
    <name evidence="3" type="ORF">MUCCIDRAFT_115037</name>
</gene>
<keyword evidence="2" id="KW-0732">Signal</keyword>